<gene>
    <name evidence="2" type="ORF">E3202_04745</name>
</gene>
<accession>A0A506UL63</accession>
<dbReference type="AlphaFoldDB" id="A0A506UL63"/>
<evidence type="ECO:0000313" key="2">
    <source>
        <dbReference type="EMBL" id="TPW33903.1"/>
    </source>
</evidence>
<dbReference type="RefSeq" id="WP_165600612.1">
    <property type="nucleotide sequence ID" value="NZ_SORZ01000002.1"/>
</dbReference>
<dbReference type="EMBL" id="SORZ01000002">
    <property type="protein sequence ID" value="TPW33903.1"/>
    <property type="molecule type" value="Genomic_DNA"/>
</dbReference>
<evidence type="ECO:0000313" key="3">
    <source>
        <dbReference type="Proteomes" id="UP000315037"/>
    </source>
</evidence>
<evidence type="ECO:0000256" key="1">
    <source>
        <dbReference type="SAM" id="MobiDB-lite"/>
    </source>
</evidence>
<protein>
    <submittedName>
        <fullName evidence="2">Uncharacterized protein</fullName>
    </submittedName>
</protein>
<name>A0A506UL63_9PROT</name>
<keyword evidence="3" id="KW-1185">Reference proteome</keyword>
<organism evidence="2 3">
    <name type="scientific">Oecophyllibacter saccharovorans</name>
    <dbReference type="NCBI Taxonomy" id="2558360"/>
    <lineage>
        <taxon>Bacteria</taxon>
        <taxon>Pseudomonadati</taxon>
        <taxon>Pseudomonadota</taxon>
        <taxon>Alphaproteobacteria</taxon>
        <taxon>Acetobacterales</taxon>
        <taxon>Acetobacteraceae</taxon>
        <taxon>Oecophyllibacter</taxon>
    </lineage>
</organism>
<proteinExistence type="predicted"/>
<comment type="caution">
    <text evidence="2">The sequence shown here is derived from an EMBL/GenBank/DDBJ whole genome shotgun (WGS) entry which is preliminary data.</text>
</comment>
<sequence length="130" mass="14345">MTLISERLGRSYKAVSHMLARQAPQLIRRRKPGQKTPSNRPRSAPCSPTGLNREGTDRQLAAERLPPGGVYRRIPEGLQLTAREREQAYDPAPLPAGHPLTQRRVRLSRFLTAATLAGSSNTASADLRPE</sequence>
<reference evidence="2 3" key="1">
    <citation type="submission" date="2019-03" db="EMBL/GenBank/DDBJ databases">
        <title>The complete genome sequence of Neokomagataea sp. Jb2 NBRC113641.</title>
        <authorList>
            <person name="Chua K.-O."/>
            <person name="Chan K.-G."/>
            <person name="See-Too W.-S."/>
        </authorList>
    </citation>
    <scope>NUCLEOTIDE SEQUENCE [LARGE SCALE GENOMIC DNA]</scope>
    <source>
        <strain evidence="2 3">Jb2</strain>
    </source>
</reference>
<feature type="region of interest" description="Disordered" evidence="1">
    <location>
        <begin position="20"/>
        <end position="101"/>
    </location>
</feature>
<dbReference type="Proteomes" id="UP000315037">
    <property type="component" value="Unassembled WGS sequence"/>
</dbReference>